<accession>A0ABN9BBF6</accession>
<evidence type="ECO:0000313" key="3">
    <source>
        <dbReference type="Proteomes" id="UP001162483"/>
    </source>
</evidence>
<organism evidence="2 3">
    <name type="scientific">Staurois parvus</name>
    <dbReference type="NCBI Taxonomy" id="386267"/>
    <lineage>
        <taxon>Eukaryota</taxon>
        <taxon>Metazoa</taxon>
        <taxon>Chordata</taxon>
        <taxon>Craniata</taxon>
        <taxon>Vertebrata</taxon>
        <taxon>Euteleostomi</taxon>
        <taxon>Amphibia</taxon>
        <taxon>Batrachia</taxon>
        <taxon>Anura</taxon>
        <taxon>Neobatrachia</taxon>
        <taxon>Ranoidea</taxon>
        <taxon>Ranidae</taxon>
        <taxon>Staurois</taxon>
    </lineage>
</organism>
<evidence type="ECO:0000256" key="1">
    <source>
        <dbReference type="SAM" id="MobiDB-lite"/>
    </source>
</evidence>
<protein>
    <submittedName>
        <fullName evidence="2">Uncharacterized protein</fullName>
    </submittedName>
</protein>
<comment type="caution">
    <text evidence="2">The sequence shown here is derived from an EMBL/GenBank/DDBJ whole genome shotgun (WGS) entry which is preliminary data.</text>
</comment>
<gene>
    <name evidence="2" type="ORF">SPARVUS_LOCUS2563302</name>
</gene>
<sequence>MQNIGVDRSRFRVKPPPPSSGLRVTYTPGPVAAGMQTSLDIELFAMAIGLDRPEGAAECSHCIEIQTEVETLFLPVMATVLTEGVYESHMEGAANKDLGLGVKLVSSSLQSRLELLRPRKIAETGTDLPGGATHGG</sequence>
<dbReference type="PANTHER" id="PTHR21963:SF1">
    <property type="entry name" value="SPERM-ASSOCIATED ANTIGEN 17"/>
    <property type="match status" value="1"/>
</dbReference>
<feature type="region of interest" description="Disordered" evidence="1">
    <location>
        <begin position="1"/>
        <end position="21"/>
    </location>
</feature>
<name>A0ABN9BBF6_9NEOB</name>
<dbReference type="InterPro" id="IPR026173">
    <property type="entry name" value="SPAG17"/>
</dbReference>
<dbReference type="EMBL" id="CATNWA010003258">
    <property type="protein sequence ID" value="CAI9544912.1"/>
    <property type="molecule type" value="Genomic_DNA"/>
</dbReference>
<evidence type="ECO:0000313" key="2">
    <source>
        <dbReference type="EMBL" id="CAI9544912.1"/>
    </source>
</evidence>
<reference evidence="2" key="1">
    <citation type="submission" date="2023-05" db="EMBL/GenBank/DDBJ databases">
        <authorList>
            <person name="Stuckert A."/>
        </authorList>
    </citation>
    <scope>NUCLEOTIDE SEQUENCE</scope>
</reference>
<feature type="non-terminal residue" evidence="2">
    <location>
        <position position="136"/>
    </location>
</feature>
<proteinExistence type="predicted"/>
<dbReference type="Proteomes" id="UP001162483">
    <property type="component" value="Unassembled WGS sequence"/>
</dbReference>
<keyword evidence="3" id="KW-1185">Reference proteome</keyword>
<dbReference type="PANTHER" id="PTHR21963">
    <property type="entry name" value="PF6"/>
    <property type="match status" value="1"/>
</dbReference>